<dbReference type="RefSeq" id="WP_234517026.1">
    <property type="nucleotide sequence ID" value="NZ_BAAAUF010000050.1"/>
</dbReference>
<evidence type="ECO:0000313" key="4">
    <source>
        <dbReference type="Proteomes" id="UP001501532"/>
    </source>
</evidence>
<organism evidence="3 4">
    <name type="scientific">Streptomyces glomeratus</name>
    <dbReference type="NCBI Taxonomy" id="284452"/>
    <lineage>
        <taxon>Bacteria</taxon>
        <taxon>Bacillati</taxon>
        <taxon>Actinomycetota</taxon>
        <taxon>Actinomycetes</taxon>
        <taxon>Kitasatosporales</taxon>
        <taxon>Streptomycetaceae</taxon>
        <taxon>Streptomyces</taxon>
    </lineage>
</organism>
<dbReference type="InterPro" id="IPR010872">
    <property type="entry name" value="MDMPI_C-term_domain"/>
</dbReference>
<feature type="domain" description="MDMPI C-terminal" evidence="2">
    <location>
        <begin position="34"/>
        <end position="100"/>
    </location>
</feature>
<evidence type="ECO:0000259" key="2">
    <source>
        <dbReference type="Pfam" id="PF07398"/>
    </source>
</evidence>
<dbReference type="Pfam" id="PF07398">
    <property type="entry name" value="MDMPI_C"/>
    <property type="match status" value="1"/>
</dbReference>
<name>A0ABP6LW20_9ACTN</name>
<proteinExistence type="predicted"/>
<keyword evidence="4" id="KW-1185">Reference proteome</keyword>
<feature type="region of interest" description="Disordered" evidence="1">
    <location>
        <begin position="98"/>
        <end position="118"/>
    </location>
</feature>
<dbReference type="Proteomes" id="UP001501532">
    <property type="component" value="Unassembled WGS sequence"/>
</dbReference>
<accession>A0ABP6LW20</accession>
<sequence length="118" mass="12755">MIPTAEVDLLWERLDLVATRFRDVQAFGRLVPGRIAVRPTDPQRTLCLLLGSELHIYPCEPAEPTGALSGSAEAMLRLVYGRNRPEADAVTVTGAATLPDPRSLFPGYGPGHPPRLGP</sequence>
<reference evidence="4" key="1">
    <citation type="journal article" date="2019" name="Int. J. Syst. Evol. Microbiol.">
        <title>The Global Catalogue of Microorganisms (GCM) 10K type strain sequencing project: providing services to taxonomists for standard genome sequencing and annotation.</title>
        <authorList>
            <consortium name="The Broad Institute Genomics Platform"/>
            <consortium name="The Broad Institute Genome Sequencing Center for Infectious Disease"/>
            <person name="Wu L."/>
            <person name="Ma J."/>
        </authorList>
    </citation>
    <scope>NUCLEOTIDE SEQUENCE [LARGE SCALE GENOMIC DNA]</scope>
    <source>
        <strain evidence="4">JCM 9091</strain>
    </source>
</reference>
<evidence type="ECO:0000313" key="3">
    <source>
        <dbReference type="EMBL" id="GAA3062668.1"/>
    </source>
</evidence>
<comment type="caution">
    <text evidence="3">The sequence shown here is derived from an EMBL/GenBank/DDBJ whole genome shotgun (WGS) entry which is preliminary data.</text>
</comment>
<dbReference type="EMBL" id="BAAAUF010000050">
    <property type="protein sequence ID" value="GAA3062668.1"/>
    <property type="molecule type" value="Genomic_DNA"/>
</dbReference>
<gene>
    <name evidence="3" type="ORF">GCM10010448_52480</name>
</gene>
<protein>
    <recommendedName>
        <fullName evidence="2">MDMPI C-terminal domain-containing protein</fullName>
    </recommendedName>
</protein>
<evidence type="ECO:0000256" key="1">
    <source>
        <dbReference type="SAM" id="MobiDB-lite"/>
    </source>
</evidence>